<dbReference type="RefSeq" id="WP_061835153.1">
    <property type="nucleotide sequence ID" value="NZ_LUKE01000002.1"/>
</dbReference>
<dbReference type="CDD" id="cd03017">
    <property type="entry name" value="PRX_BCP"/>
    <property type="match status" value="1"/>
</dbReference>
<evidence type="ECO:0000256" key="10">
    <source>
        <dbReference type="ARBA" id="ARBA00042639"/>
    </source>
</evidence>
<comment type="similarity">
    <text evidence="9">Belongs to the peroxiredoxin family. BCP/PrxQ subfamily.</text>
</comment>
<evidence type="ECO:0000256" key="11">
    <source>
        <dbReference type="ARBA" id="ARBA00049091"/>
    </source>
</evidence>
<reference evidence="14 15" key="1">
    <citation type="submission" date="2016-03" db="EMBL/GenBank/DDBJ databases">
        <authorList>
            <person name="Ploux O."/>
        </authorList>
    </citation>
    <scope>NUCLEOTIDE SEQUENCE [LARGE SCALE GENOMIC DNA]</scope>
    <source>
        <strain evidence="14 15">R0</strain>
    </source>
</reference>
<keyword evidence="12" id="KW-0732">Signal</keyword>
<keyword evidence="5" id="KW-0560">Oxidoreductase</keyword>
<dbReference type="InterPro" id="IPR036249">
    <property type="entry name" value="Thioredoxin-like_sf"/>
</dbReference>
<evidence type="ECO:0000256" key="8">
    <source>
        <dbReference type="ARBA" id="ARBA00032824"/>
    </source>
</evidence>
<dbReference type="Pfam" id="PF00578">
    <property type="entry name" value="AhpC-TSA"/>
    <property type="match status" value="1"/>
</dbReference>
<dbReference type="PANTHER" id="PTHR42801">
    <property type="entry name" value="THIOREDOXIN-DEPENDENT PEROXIDE REDUCTASE"/>
    <property type="match status" value="1"/>
</dbReference>
<dbReference type="InterPro" id="IPR050924">
    <property type="entry name" value="Peroxiredoxin_BCP/PrxQ"/>
</dbReference>
<feature type="signal peptide" evidence="12">
    <location>
        <begin position="1"/>
        <end position="20"/>
    </location>
</feature>
<dbReference type="PANTHER" id="PTHR42801:SF23">
    <property type="entry name" value="PEROXIREDOXIN DOT5"/>
    <property type="match status" value="1"/>
</dbReference>
<feature type="chain" id="PRO_5007573158" description="thioredoxin-dependent peroxiredoxin" evidence="12">
    <location>
        <begin position="21"/>
        <end position="170"/>
    </location>
</feature>
<dbReference type="Proteomes" id="UP000075320">
    <property type="component" value="Unassembled WGS sequence"/>
</dbReference>
<dbReference type="PROSITE" id="PS51352">
    <property type="entry name" value="THIOREDOXIN_2"/>
    <property type="match status" value="1"/>
</dbReference>
<dbReference type="EMBL" id="LUKE01000002">
    <property type="protein sequence ID" value="KYG64642.1"/>
    <property type="molecule type" value="Genomic_DNA"/>
</dbReference>
<evidence type="ECO:0000256" key="12">
    <source>
        <dbReference type="SAM" id="SignalP"/>
    </source>
</evidence>
<evidence type="ECO:0000256" key="2">
    <source>
        <dbReference type="ARBA" id="ARBA00013017"/>
    </source>
</evidence>
<dbReference type="GO" id="GO:0034599">
    <property type="term" value="P:cellular response to oxidative stress"/>
    <property type="evidence" value="ECO:0007669"/>
    <property type="project" value="TreeGrafter"/>
</dbReference>
<dbReference type="InterPro" id="IPR000866">
    <property type="entry name" value="AhpC/TSA"/>
</dbReference>
<name>A0A150WL71_BDEBC</name>
<evidence type="ECO:0000256" key="3">
    <source>
        <dbReference type="ARBA" id="ARBA00022559"/>
    </source>
</evidence>
<feature type="domain" description="Thioredoxin" evidence="13">
    <location>
        <begin position="23"/>
        <end position="170"/>
    </location>
</feature>
<evidence type="ECO:0000313" key="14">
    <source>
        <dbReference type="EMBL" id="KYG64642.1"/>
    </source>
</evidence>
<comment type="catalytic activity">
    <reaction evidence="11">
        <text>a hydroperoxide + [thioredoxin]-dithiol = an alcohol + [thioredoxin]-disulfide + H2O</text>
        <dbReference type="Rhea" id="RHEA:62620"/>
        <dbReference type="Rhea" id="RHEA-COMP:10698"/>
        <dbReference type="Rhea" id="RHEA-COMP:10700"/>
        <dbReference type="ChEBI" id="CHEBI:15377"/>
        <dbReference type="ChEBI" id="CHEBI:29950"/>
        <dbReference type="ChEBI" id="CHEBI:30879"/>
        <dbReference type="ChEBI" id="CHEBI:35924"/>
        <dbReference type="ChEBI" id="CHEBI:50058"/>
        <dbReference type="EC" id="1.11.1.24"/>
    </reaction>
</comment>
<dbReference type="AlphaFoldDB" id="A0A150WL71"/>
<keyword evidence="6" id="KW-1015">Disulfide bond</keyword>
<evidence type="ECO:0000256" key="9">
    <source>
        <dbReference type="ARBA" id="ARBA00038489"/>
    </source>
</evidence>
<keyword evidence="3" id="KW-0575">Peroxidase</keyword>
<dbReference type="GO" id="GO:0008379">
    <property type="term" value="F:thioredoxin peroxidase activity"/>
    <property type="evidence" value="ECO:0007669"/>
    <property type="project" value="TreeGrafter"/>
</dbReference>
<keyword evidence="7" id="KW-0676">Redox-active center</keyword>
<accession>A0A150WL71</accession>
<dbReference type="SUPFAM" id="SSF52833">
    <property type="entry name" value="Thioredoxin-like"/>
    <property type="match status" value="1"/>
</dbReference>
<evidence type="ECO:0000256" key="6">
    <source>
        <dbReference type="ARBA" id="ARBA00023157"/>
    </source>
</evidence>
<dbReference type="OrthoDB" id="5293149at2"/>
<dbReference type="Gene3D" id="3.40.30.10">
    <property type="entry name" value="Glutaredoxin"/>
    <property type="match status" value="1"/>
</dbReference>
<protein>
    <recommendedName>
        <fullName evidence="2">thioredoxin-dependent peroxiredoxin</fullName>
        <ecNumber evidence="2">1.11.1.24</ecNumber>
    </recommendedName>
    <alternativeName>
        <fullName evidence="8">Thioredoxin peroxidase</fullName>
    </alternativeName>
    <alternativeName>
        <fullName evidence="10">Thioredoxin-dependent peroxiredoxin Bcp</fullName>
    </alternativeName>
</protein>
<dbReference type="EC" id="1.11.1.24" evidence="2"/>
<evidence type="ECO:0000256" key="7">
    <source>
        <dbReference type="ARBA" id="ARBA00023284"/>
    </source>
</evidence>
<gene>
    <name evidence="14" type="ORF">AZI86_10525</name>
</gene>
<proteinExistence type="inferred from homology"/>
<keyword evidence="15" id="KW-1185">Reference proteome</keyword>
<organism evidence="14 15">
    <name type="scientific">Bdellovibrio bacteriovorus</name>
    <dbReference type="NCBI Taxonomy" id="959"/>
    <lineage>
        <taxon>Bacteria</taxon>
        <taxon>Pseudomonadati</taxon>
        <taxon>Bdellovibrionota</taxon>
        <taxon>Bdellovibrionia</taxon>
        <taxon>Bdellovibrionales</taxon>
        <taxon>Pseudobdellovibrionaceae</taxon>
        <taxon>Bdellovibrio</taxon>
    </lineage>
</organism>
<evidence type="ECO:0000256" key="1">
    <source>
        <dbReference type="ARBA" id="ARBA00003330"/>
    </source>
</evidence>
<comment type="function">
    <text evidence="1">Thiol-specific peroxidase that catalyzes the reduction of hydrogen peroxide and organic hydroperoxides to water and alcohols, respectively. Plays a role in cell protection against oxidative stress by detoxifying peroxides and as sensor of hydrogen peroxide-mediated signaling events.</text>
</comment>
<evidence type="ECO:0000256" key="4">
    <source>
        <dbReference type="ARBA" id="ARBA00022862"/>
    </source>
</evidence>
<evidence type="ECO:0000259" key="13">
    <source>
        <dbReference type="PROSITE" id="PS51352"/>
    </source>
</evidence>
<dbReference type="GO" id="GO:0045454">
    <property type="term" value="P:cell redox homeostasis"/>
    <property type="evidence" value="ECO:0007669"/>
    <property type="project" value="TreeGrafter"/>
</dbReference>
<evidence type="ECO:0000313" key="15">
    <source>
        <dbReference type="Proteomes" id="UP000075320"/>
    </source>
</evidence>
<keyword evidence="4" id="KW-0049">Antioxidant</keyword>
<sequence length="170" mass="18886">MKNIILTTLFSSLLATSVFAKDLAVGSTAPLFKATLHDGKSFDLRQRRGSWTVLYFYPKAGTPGCTKQACAFRDSIDIIRKEGAEVYGLSADTKEAQAAFHKEHNLNFSLIADPQGEVVKMYGSQMEGKEMSKRWTFILDPALKIRAIEKDVDPALDAERVAKKIAELKK</sequence>
<dbReference type="GO" id="GO:0005737">
    <property type="term" value="C:cytoplasm"/>
    <property type="evidence" value="ECO:0007669"/>
    <property type="project" value="TreeGrafter"/>
</dbReference>
<evidence type="ECO:0000256" key="5">
    <source>
        <dbReference type="ARBA" id="ARBA00023002"/>
    </source>
</evidence>
<comment type="caution">
    <text evidence="14">The sequence shown here is derived from an EMBL/GenBank/DDBJ whole genome shotgun (WGS) entry which is preliminary data.</text>
</comment>
<dbReference type="InterPro" id="IPR013766">
    <property type="entry name" value="Thioredoxin_domain"/>
</dbReference>